<dbReference type="EMBL" id="JACHEF010000005">
    <property type="protein sequence ID" value="MBB6412367.1"/>
    <property type="molecule type" value="Genomic_DNA"/>
</dbReference>
<reference evidence="2 3" key="1">
    <citation type="submission" date="2020-08" db="EMBL/GenBank/DDBJ databases">
        <title>Genomic Encyclopedia of Type Strains, Phase IV (KMG-IV): sequencing the most valuable type-strain genomes for metagenomic binning, comparative biology and taxonomic classification.</title>
        <authorList>
            <person name="Goeker M."/>
        </authorList>
    </citation>
    <scope>NUCLEOTIDE SEQUENCE [LARGE SCALE GENOMIC DNA]</scope>
    <source>
        <strain evidence="2 3">DSM 100039</strain>
    </source>
</reference>
<name>A0A841PAZ1_9HYPH</name>
<sequence length="59" mass="6287">MQHGCGPLRGHQARGYQARIALARRSAASRGQTAELTRTAGSGYANSENATQCAWRRGA</sequence>
<dbReference type="Proteomes" id="UP000556329">
    <property type="component" value="Unassembled WGS sequence"/>
</dbReference>
<accession>A0A841PAZ1</accession>
<protein>
    <submittedName>
        <fullName evidence="2">Uncharacterized protein</fullName>
    </submittedName>
</protein>
<feature type="compositionally biased region" description="Polar residues" evidence="1">
    <location>
        <begin position="31"/>
        <end position="52"/>
    </location>
</feature>
<evidence type="ECO:0000256" key="1">
    <source>
        <dbReference type="SAM" id="MobiDB-lite"/>
    </source>
</evidence>
<feature type="region of interest" description="Disordered" evidence="1">
    <location>
        <begin position="27"/>
        <end position="59"/>
    </location>
</feature>
<comment type="caution">
    <text evidence="2">The sequence shown here is derived from an EMBL/GenBank/DDBJ whole genome shotgun (WGS) entry which is preliminary data.</text>
</comment>
<evidence type="ECO:0000313" key="3">
    <source>
        <dbReference type="Proteomes" id="UP000556329"/>
    </source>
</evidence>
<gene>
    <name evidence="2" type="ORF">HNQ71_005057</name>
</gene>
<evidence type="ECO:0000313" key="2">
    <source>
        <dbReference type="EMBL" id="MBB6412367.1"/>
    </source>
</evidence>
<keyword evidence="3" id="KW-1185">Reference proteome</keyword>
<organism evidence="2 3">
    <name type="scientific">Mesorhizobium sangaii</name>
    <dbReference type="NCBI Taxonomy" id="505389"/>
    <lineage>
        <taxon>Bacteria</taxon>
        <taxon>Pseudomonadati</taxon>
        <taxon>Pseudomonadota</taxon>
        <taxon>Alphaproteobacteria</taxon>
        <taxon>Hyphomicrobiales</taxon>
        <taxon>Phyllobacteriaceae</taxon>
        <taxon>Mesorhizobium</taxon>
    </lineage>
</organism>
<dbReference type="AlphaFoldDB" id="A0A841PAZ1"/>
<proteinExistence type="predicted"/>